<dbReference type="InterPro" id="IPR049076">
    <property type="entry name" value="ACCA"/>
</dbReference>
<dbReference type="SUPFAM" id="SSF52096">
    <property type="entry name" value="ClpP/crotonase"/>
    <property type="match status" value="2"/>
</dbReference>
<dbReference type="PROSITE" id="PS50980">
    <property type="entry name" value="COA_CT_NTER"/>
    <property type="match status" value="1"/>
</dbReference>
<evidence type="ECO:0000259" key="1">
    <source>
        <dbReference type="PROSITE" id="PS50980"/>
    </source>
</evidence>
<evidence type="ECO:0000313" key="4">
    <source>
        <dbReference type="Proteomes" id="UP001163798"/>
    </source>
</evidence>
<dbReference type="Pfam" id="PF01039">
    <property type="entry name" value="Carboxyl_trans"/>
    <property type="match status" value="1"/>
</dbReference>
<dbReference type="PANTHER" id="PTHR45728:SF3">
    <property type="entry name" value="ACETYL-COA CARBOXYLASE"/>
    <property type="match status" value="1"/>
</dbReference>
<dbReference type="GO" id="GO:0016740">
    <property type="term" value="F:transferase activity"/>
    <property type="evidence" value="ECO:0007669"/>
    <property type="project" value="UniProtKB-KW"/>
</dbReference>
<dbReference type="GO" id="GO:0006633">
    <property type="term" value="P:fatty acid biosynthetic process"/>
    <property type="evidence" value="ECO:0007669"/>
    <property type="project" value="TreeGrafter"/>
</dbReference>
<gene>
    <name evidence="3" type="ORF">GGU10DRAFT_430971</name>
</gene>
<reference evidence="3" key="1">
    <citation type="submission" date="2022-08" db="EMBL/GenBank/DDBJ databases">
        <authorList>
            <consortium name="DOE Joint Genome Institute"/>
            <person name="Min B."/>
            <person name="Riley R."/>
            <person name="Sierra-Patev S."/>
            <person name="Naranjo-Ortiz M."/>
            <person name="Looney B."/>
            <person name="Konkel Z."/>
            <person name="Slot J.C."/>
            <person name="Sakamoto Y."/>
            <person name="Steenwyk J.L."/>
            <person name="Rokas A."/>
            <person name="Carro J."/>
            <person name="Camarero S."/>
            <person name="Ferreira P."/>
            <person name="Molpeceres G."/>
            <person name="Ruiz-Duenas F.J."/>
            <person name="Serrano A."/>
            <person name="Henrissat B."/>
            <person name="Drula E."/>
            <person name="Hughes K.W."/>
            <person name="Mata J.L."/>
            <person name="Ishikawa N.K."/>
            <person name="Vargas-Isla R."/>
            <person name="Ushijima S."/>
            <person name="Smith C.A."/>
            <person name="Ahrendt S."/>
            <person name="Andreopoulos W."/>
            <person name="He G."/>
            <person name="Labutti K."/>
            <person name="Lipzen A."/>
            <person name="Ng V."/>
            <person name="Sandor L."/>
            <person name="Barry K."/>
            <person name="Martinez A.T."/>
            <person name="Xiao Y."/>
            <person name="Gibbons J.G."/>
            <person name="Terashima K."/>
            <person name="Hibbett D.S."/>
            <person name="Grigoriev I.V."/>
        </authorList>
    </citation>
    <scope>NUCLEOTIDE SEQUENCE</scope>
    <source>
        <strain evidence="3">TFB10291</strain>
    </source>
</reference>
<comment type="caution">
    <text evidence="3">The sequence shown here is derived from an EMBL/GenBank/DDBJ whole genome shotgun (WGS) entry which is preliminary data.</text>
</comment>
<dbReference type="PROSITE" id="PS50989">
    <property type="entry name" value="COA_CT_CTER"/>
    <property type="match status" value="1"/>
</dbReference>
<keyword evidence="4" id="KW-1185">Reference proteome</keyword>
<dbReference type="InterPro" id="IPR029045">
    <property type="entry name" value="ClpP/crotonase-like_dom_sf"/>
</dbReference>
<dbReference type="Gene3D" id="3.90.226.10">
    <property type="entry name" value="2-enoyl-CoA Hydratase, Chain A, domain 1"/>
    <property type="match status" value="2"/>
</dbReference>
<feature type="domain" description="CoA carboxyltransferase C-terminal" evidence="2">
    <location>
        <begin position="268"/>
        <end position="563"/>
    </location>
</feature>
<evidence type="ECO:0000313" key="3">
    <source>
        <dbReference type="EMBL" id="KAJ3790362.1"/>
    </source>
</evidence>
<accession>A0AA38TZX1</accession>
<dbReference type="Proteomes" id="UP001163798">
    <property type="component" value="Unassembled WGS sequence"/>
</dbReference>
<name>A0AA38TZX1_9AGAR</name>
<dbReference type="InterPro" id="IPR011762">
    <property type="entry name" value="COA_CT_N"/>
</dbReference>
<keyword evidence="3" id="KW-0808">Transferase</keyword>
<dbReference type="PANTHER" id="PTHR45728">
    <property type="entry name" value="ACETYL-COA CARBOXYLASE, ISOFORM A"/>
    <property type="match status" value="1"/>
</dbReference>
<sequence>MLLETEFDVRFLSLQFDCDPQLQPRPSALISTLSRTVTSPPRRIAFGVLASWFAKKLMSRYRKLAVNKKYLRLAGLSSARKLPGSFGGLLGRLLALTFISPTIDRDLLVYEGKNNFLKLEEQGHDSIKTVDIEVEGESRHKITDIIGLQDGLGVESLKGAYDDIFTITLVAARSVGIGAYLVRLGERAVQVEGQPIILTGASALNKVLGREVYTSNLQLGGTQIMFQNGVSHLTASSDLEGATHILKWLSYVPEVKDGALPVRESSDSWDRDIGYTPPKGAYDPRWFIEGKTDEMTSEWMSGFFDKGSFQETLSGWAQTVVVGRARLGGIPMGVIAVETRTIERVVPADPANPASFEQRIMEAGQVWYPNSAFKTAQAIFDFNREGLPLIIFANWRGFSGGQQDMYDEVLKQGSKIVDGLSSYKQPIFVYIVPNGKLRGGAWVVLDPSINSEQMEMYADVEARAGVLEPEDTEYASLKRESKDDTKTTEERAAATAALERREAVLQPTYKQIALLYADLHDRTGRMEAKGCAKPAVWKDARRKFYWAVRARVARSAALAELTEASPGSTAEYRSHLLDSLASIDATMEDRQVSEVLEKLDLSQTVSQLRADYLMRRMVELTKEDRKAAMTGFARLADNLSDEERNSLITVLQSATRSPGSPITVLS</sequence>
<dbReference type="EMBL" id="MU793250">
    <property type="protein sequence ID" value="KAJ3790362.1"/>
    <property type="molecule type" value="Genomic_DNA"/>
</dbReference>
<dbReference type="InterPro" id="IPR034733">
    <property type="entry name" value="AcCoA_carboxyl_beta"/>
</dbReference>
<dbReference type="GO" id="GO:0003989">
    <property type="term" value="F:acetyl-CoA carboxylase activity"/>
    <property type="evidence" value="ECO:0007669"/>
    <property type="project" value="InterPro"/>
</dbReference>
<organism evidence="3 4">
    <name type="scientific">Lentinula aff. detonsa</name>
    <dbReference type="NCBI Taxonomy" id="2804958"/>
    <lineage>
        <taxon>Eukaryota</taxon>
        <taxon>Fungi</taxon>
        <taxon>Dikarya</taxon>
        <taxon>Basidiomycota</taxon>
        <taxon>Agaricomycotina</taxon>
        <taxon>Agaricomycetes</taxon>
        <taxon>Agaricomycetidae</taxon>
        <taxon>Agaricales</taxon>
        <taxon>Marasmiineae</taxon>
        <taxon>Omphalotaceae</taxon>
        <taxon>Lentinula</taxon>
    </lineage>
</organism>
<dbReference type="GO" id="GO:0005739">
    <property type="term" value="C:mitochondrion"/>
    <property type="evidence" value="ECO:0007669"/>
    <property type="project" value="TreeGrafter"/>
</dbReference>
<evidence type="ECO:0000259" key="2">
    <source>
        <dbReference type="PROSITE" id="PS50989"/>
    </source>
</evidence>
<feature type="domain" description="CoA carboxyltransferase N-terminal" evidence="1">
    <location>
        <begin position="164"/>
        <end position="264"/>
    </location>
</feature>
<protein>
    <submittedName>
        <fullName evidence="3">Carboxyl transferase domain-containing protein</fullName>
    </submittedName>
</protein>
<proteinExistence type="predicted"/>
<dbReference type="AlphaFoldDB" id="A0AA38TZX1"/>
<dbReference type="InterPro" id="IPR011763">
    <property type="entry name" value="COA_CT_C"/>
</dbReference>